<dbReference type="Pfam" id="PF16344">
    <property type="entry name" value="FecR_C"/>
    <property type="match status" value="1"/>
</dbReference>
<dbReference type="PANTHER" id="PTHR30273">
    <property type="entry name" value="PERIPLASMIC SIGNAL SENSOR AND SIGMA FACTOR ACTIVATOR FECR-RELATED"/>
    <property type="match status" value="1"/>
</dbReference>
<evidence type="ECO:0000313" key="4">
    <source>
        <dbReference type="EMBL" id="MBB6502443.1"/>
    </source>
</evidence>
<accession>A0A7X0MMG5</accession>
<dbReference type="RefSeq" id="WP_184628700.1">
    <property type="nucleotide sequence ID" value="NZ_JACHCC010000014.1"/>
</dbReference>
<dbReference type="Gene3D" id="3.55.50.30">
    <property type="match status" value="1"/>
</dbReference>
<gene>
    <name evidence="4" type="ORF">HDF25_004626</name>
</gene>
<dbReference type="PIRSF" id="PIRSF018266">
    <property type="entry name" value="FecR"/>
    <property type="match status" value="1"/>
</dbReference>
<dbReference type="GO" id="GO:0016989">
    <property type="term" value="F:sigma factor antagonist activity"/>
    <property type="evidence" value="ECO:0007669"/>
    <property type="project" value="TreeGrafter"/>
</dbReference>
<dbReference type="InterPro" id="IPR032508">
    <property type="entry name" value="FecR_C"/>
</dbReference>
<feature type="domain" description="FecR protein" evidence="2">
    <location>
        <begin position="122"/>
        <end position="209"/>
    </location>
</feature>
<feature type="domain" description="Protein FecR C-terminal" evidence="3">
    <location>
        <begin position="252"/>
        <end position="310"/>
    </location>
</feature>
<evidence type="ECO:0000259" key="2">
    <source>
        <dbReference type="Pfam" id="PF04773"/>
    </source>
</evidence>
<evidence type="ECO:0000256" key="1">
    <source>
        <dbReference type="SAM" id="Phobius"/>
    </source>
</evidence>
<sequence>MGDIDELLIKYLLNETSTEEQTQVQKWITEDPANETYYAHFKKIWETSKNLESVSQIDEEAAWKKFRSKVSAPAEQETVILPIRKKNYSWLKIAAVFLIAVGLWSTYRLYTAGNYTMIDASASIVTKTLPDGSVITLNKNAMMSYNSDFNNNRSIHLQKGEAFFKVTPNKEKPFIIDADKVSIRVVGTSFNVKHLKGETEVIVETGIVKVSIGDMYIELHKGEKVSVKDGATSLTKEINSDQLYSHYRSKLFILNNTPLWKFVGTLNEVYNANIAIQDPKVKEMTLNTTFKEESLETILQVVCSTLDIQQVRSQNGILLSKKVQHD</sequence>
<dbReference type="InterPro" id="IPR006860">
    <property type="entry name" value="FecR"/>
</dbReference>
<dbReference type="PANTHER" id="PTHR30273:SF2">
    <property type="entry name" value="PROTEIN FECR"/>
    <property type="match status" value="1"/>
</dbReference>
<dbReference type="EMBL" id="JACHCC010000014">
    <property type="protein sequence ID" value="MBB6502443.1"/>
    <property type="molecule type" value="Genomic_DNA"/>
</dbReference>
<evidence type="ECO:0000259" key="3">
    <source>
        <dbReference type="Pfam" id="PF16344"/>
    </source>
</evidence>
<keyword evidence="1" id="KW-0812">Transmembrane</keyword>
<comment type="caution">
    <text evidence="4">The sequence shown here is derived from an EMBL/GenBank/DDBJ whole genome shotgun (WGS) entry which is preliminary data.</text>
</comment>
<evidence type="ECO:0000313" key="5">
    <source>
        <dbReference type="Proteomes" id="UP000521017"/>
    </source>
</evidence>
<protein>
    <submittedName>
        <fullName evidence="4">Ferric-dicitrate binding protein FerR (Iron transport regulator)</fullName>
    </submittedName>
</protein>
<dbReference type="Proteomes" id="UP000521017">
    <property type="component" value="Unassembled WGS sequence"/>
</dbReference>
<proteinExistence type="predicted"/>
<dbReference type="AlphaFoldDB" id="A0A7X0MMG5"/>
<feature type="transmembrane region" description="Helical" evidence="1">
    <location>
        <begin position="90"/>
        <end position="110"/>
    </location>
</feature>
<dbReference type="Pfam" id="PF04773">
    <property type="entry name" value="FecR"/>
    <property type="match status" value="1"/>
</dbReference>
<dbReference type="InterPro" id="IPR012373">
    <property type="entry name" value="Ferrdict_sens_TM"/>
</dbReference>
<keyword evidence="1" id="KW-1133">Transmembrane helix</keyword>
<organism evidence="4 5">
    <name type="scientific">Pedobacter cryoconitis</name>
    <dbReference type="NCBI Taxonomy" id="188932"/>
    <lineage>
        <taxon>Bacteria</taxon>
        <taxon>Pseudomonadati</taxon>
        <taxon>Bacteroidota</taxon>
        <taxon>Sphingobacteriia</taxon>
        <taxon>Sphingobacteriales</taxon>
        <taxon>Sphingobacteriaceae</taxon>
        <taxon>Pedobacter</taxon>
    </lineage>
</organism>
<keyword evidence="1" id="KW-0472">Membrane</keyword>
<reference evidence="4 5" key="1">
    <citation type="submission" date="2020-08" db="EMBL/GenBank/DDBJ databases">
        <title>Genomic Encyclopedia of Type Strains, Phase IV (KMG-V): Genome sequencing to study the core and pangenomes of soil and plant-associated prokaryotes.</title>
        <authorList>
            <person name="Whitman W."/>
        </authorList>
    </citation>
    <scope>NUCLEOTIDE SEQUENCE [LARGE SCALE GENOMIC DNA]</scope>
    <source>
        <strain evidence="4 5">M2T3</strain>
    </source>
</reference>
<dbReference type="Gene3D" id="2.60.120.1440">
    <property type="match status" value="1"/>
</dbReference>
<name>A0A7X0MMG5_9SPHI</name>